<reference evidence="2 3" key="1">
    <citation type="submission" date="2019-12" db="EMBL/GenBank/DDBJ databases">
        <title>Hybrid Genome Assemblies of two High G+C Isolates from Undergraduate Microbiology Courses.</title>
        <authorList>
            <person name="Ne Ville C.J."/>
            <person name="Enright D."/>
            <person name="Hernandez I."/>
            <person name="Dodsworth J."/>
            <person name="Orwin P.M."/>
        </authorList>
    </citation>
    <scope>NUCLEOTIDE SEQUENCE [LARGE SCALE GENOMIC DNA]</scope>
    <source>
        <strain evidence="2 3">CSUSB</strain>
    </source>
</reference>
<dbReference type="Gene3D" id="3.20.170.40">
    <property type="entry name" value="Rifampin ADP-ribosyltransferase domain"/>
    <property type="match status" value="1"/>
</dbReference>
<dbReference type="InterPro" id="IPR038611">
    <property type="entry name" value="Arr_sf"/>
</dbReference>
<dbReference type="Proteomes" id="UP000425817">
    <property type="component" value="Chromosome"/>
</dbReference>
<proteinExistence type="predicted"/>
<organism evidence="2 3">
    <name type="scientific">Variovorax paradoxus</name>
    <dbReference type="NCBI Taxonomy" id="34073"/>
    <lineage>
        <taxon>Bacteria</taxon>
        <taxon>Pseudomonadati</taxon>
        <taxon>Pseudomonadota</taxon>
        <taxon>Betaproteobacteria</taxon>
        <taxon>Burkholderiales</taxon>
        <taxon>Comamonadaceae</taxon>
        <taxon>Variovorax</taxon>
    </lineage>
</organism>
<dbReference type="InterPro" id="IPR021975">
    <property type="entry name" value="Rifampin_Arr"/>
</dbReference>
<dbReference type="Pfam" id="PF12120">
    <property type="entry name" value="Arr-ms"/>
    <property type="match status" value="1"/>
</dbReference>
<evidence type="ECO:0000259" key="1">
    <source>
        <dbReference type="Pfam" id="PF12120"/>
    </source>
</evidence>
<feature type="domain" description="Rifampin ADP-ribosyltransferase" evidence="1">
    <location>
        <begin position="1"/>
        <end position="29"/>
    </location>
</feature>
<gene>
    <name evidence="2" type="ORF">GOQ09_10185</name>
</gene>
<protein>
    <recommendedName>
        <fullName evidence="1">Rifampin ADP-ribosyltransferase domain-containing protein</fullName>
    </recommendedName>
</protein>
<dbReference type="OrthoDB" id="5509356at2"/>
<accession>A0A6I6HIT9</accession>
<dbReference type="AlphaFoldDB" id="A0A6I6HIT9"/>
<dbReference type="EMBL" id="CP046622">
    <property type="protein sequence ID" value="QGW81937.1"/>
    <property type="molecule type" value="Genomic_DNA"/>
</dbReference>
<evidence type="ECO:0000313" key="2">
    <source>
        <dbReference type="EMBL" id="QGW81937.1"/>
    </source>
</evidence>
<name>A0A6I6HIT9_VARPD</name>
<sequence length="53" mass="6222">MTDKKFPGNPTRSYRSRHPLKVVGEIESWETFDAGFVRELRRRVQEGMGEIIN</sequence>
<evidence type="ECO:0000313" key="3">
    <source>
        <dbReference type="Proteomes" id="UP000425817"/>
    </source>
</evidence>